<proteinExistence type="predicted"/>
<evidence type="ECO:0008006" key="11">
    <source>
        <dbReference type="Google" id="ProtNLM"/>
    </source>
</evidence>
<comment type="caution">
    <text evidence="9">The sequence shown here is derived from an EMBL/GenBank/DDBJ whole genome shotgun (WGS) entry which is preliminary data.</text>
</comment>
<dbReference type="EMBL" id="AYSA01000694">
    <property type="protein sequence ID" value="ESZ90108.1"/>
    <property type="molecule type" value="Genomic_DNA"/>
</dbReference>
<evidence type="ECO:0000256" key="5">
    <source>
        <dbReference type="PROSITE-ProRule" id="PRU00723"/>
    </source>
</evidence>
<evidence type="ECO:0000256" key="2">
    <source>
        <dbReference type="ARBA" id="ARBA00022771"/>
    </source>
</evidence>
<evidence type="ECO:0000256" key="4">
    <source>
        <dbReference type="PROSITE-ProRule" id="PRU00601"/>
    </source>
</evidence>
<feature type="domain" description="C3H1-type" evidence="7">
    <location>
        <begin position="1"/>
        <end position="25"/>
    </location>
</feature>
<evidence type="ECO:0000259" key="8">
    <source>
        <dbReference type="PROSITE" id="PS51266"/>
    </source>
</evidence>
<dbReference type="InterPro" id="IPR037274">
    <property type="entry name" value="Znf_CHY_sf"/>
</dbReference>
<evidence type="ECO:0000256" key="1">
    <source>
        <dbReference type="ARBA" id="ARBA00022723"/>
    </source>
</evidence>
<dbReference type="InterPro" id="IPR000571">
    <property type="entry name" value="Znf_CCCH"/>
</dbReference>
<dbReference type="HOGENOM" id="CLU_012592_0_0_1"/>
<gene>
    <name evidence="9" type="ORF">SBOR_9501</name>
</gene>
<feature type="compositionally biased region" description="Basic and acidic residues" evidence="6">
    <location>
        <begin position="254"/>
        <end position="271"/>
    </location>
</feature>
<feature type="region of interest" description="Disordered" evidence="6">
    <location>
        <begin position="714"/>
        <end position="744"/>
    </location>
</feature>
<dbReference type="PROSITE" id="PS51266">
    <property type="entry name" value="ZF_CHY"/>
    <property type="match status" value="1"/>
</dbReference>
<keyword evidence="1 5" id="KW-0479">Metal-binding</keyword>
<accession>W9C314</accession>
<feature type="domain" description="CHY-type" evidence="8">
    <location>
        <begin position="633"/>
        <end position="700"/>
    </location>
</feature>
<feature type="compositionally biased region" description="Basic and acidic residues" evidence="6">
    <location>
        <begin position="717"/>
        <end position="726"/>
    </location>
</feature>
<feature type="zinc finger region" description="C3H1-type" evidence="5">
    <location>
        <begin position="1"/>
        <end position="25"/>
    </location>
</feature>
<keyword evidence="2 4" id="KW-0863">Zinc-finger</keyword>
<dbReference type="InterPro" id="IPR008913">
    <property type="entry name" value="Znf_CHY"/>
</dbReference>
<dbReference type="Proteomes" id="UP000019487">
    <property type="component" value="Unassembled WGS sequence"/>
</dbReference>
<keyword evidence="10" id="KW-1185">Reference proteome</keyword>
<dbReference type="SUPFAM" id="SSF161219">
    <property type="entry name" value="CHY zinc finger-like"/>
    <property type="match status" value="1"/>
</dbReference>
<reference evidence="9 10" key="1">
    <citation type="journal article" date="2014" name="Genome Announc.">
        <title>Draft genome sequence of Sclerotinia borealis, a psychrophilic plant pathogenic fungus.</title>
        <authorList>
            <person name="Mardanov A.V."/>
            <person name="Beletsky A.V."/>
            <person name="Kadnikov V.V."/>
            <person name="Ignatov A.N."/>
            <person name="Ravin N.V."/>
        </authorList>
    </citation>
    <scope>NUCLEOTIDE SEQUENCE [LARGE SCALE GENOMIC DNA]</scope>
    <source>
        <strain evidence="10">F-4157</strain>
    </source>
</reference>
<evidence type="ECO:0000259" key="7">
    <source>
        <dbReference type="PROSITE" id="PS50103"/>
    </source>
</evidence>
<evidence type="ECO:0000313" key="9">
    <source>
        <dbReference type="EMBL" id="ESZ90108.1"/>
    </source>
</evidence>
<keyword evidence="3 5" id="KW-0862">Zinc</keyword>
<dbReference type="GO" id="GO:0008270">
    <property type="term" value="F:zinc ion binding"/>
    <property type="evidence" value="ECO:0007669"/>
    <property type="project" value="UniProtKB-KW"/>
</dbReference>
<protein>
    <recommendedName>
        <fullName evidence="11">CHY-type domain-containing protein</fullName>
    </recommendedName>
</protein>
<name>W9C314_SCLBF</name>
<sequence>MTSNLPTSTGNCRAGDSCSFIHDLTKHPSRATANIIVPEVSQASTSEATQGGQRLNQNHSSQAVTNPVPASRVVSKPVPQAQTENPREFQLGQIRRRFSPKEIRPSGNAEGTTILRFNLTPSDPDFPFEMTALECSVSVPAQYPTSPPTLRVENKDIPRGFCINVENGFDDLVKEKENATLLDLIKSLDKHLEEFLSAQKAETVKIVMNKDTRHISLSGREEQPPGTPPKSEFAMKDSEQPKVTPSKPTVSFTESEKSEASRKREVETRQLEARMGRLPLYKKSSDGIAYTVPIEPRRRGELPPAIKAVKAIQLFVPTIYPLEPCRIRLEGVDAPEAKSVEKGFGQKAEEAKALNLMGHINYLAQNMHILAKTVLETESKPSPVVQTPPLLVEEPKYLKGKGLVTEEAEEKSHIQYIARPPEWTIVNTEDADYSDSDSMYSYDSGDDLESEDEGVEAEHVLENQIPNPERGTAISFPFIELYGIELLEVTTLNITVKCSRCREITEIKGLKTGVQKTESCRKCATALVVCYRRDFVHANNVRAGFLDLEGCVVGDMLPSTFSPTCSTCSTVYPAPGIVSIRGETITNICRECHSKFTFSIPTIKFLQISSSASPHNILPRKKKETLGIVPGTPLPKNGLCRHYGKSYRWFRFSCCEKVYACDKCHDEKEAHVNEWAKRMICGWCSREGLYRPEDCAGCGERVISRKRGGASFWEGGKGTRDKTKMSKKDKRKYKRVGGGVVKKT</sequence>
<evidence type="ECO:0000256" key="3">
    <source>
        <dbReference type="ARBA" id="ARBA00022833"/>
    </source>
</evidence>
<feature type="compositionally biased region" description="Polar residues" evidence="6">
    <location>
        <begin position="43"/>
        <end position="65"/>
    </location>
</feature>
<dbReference type="AlphaFoldDB" id="W9C314"/>
<feature type="compositionally biased region" description="Polar residues" evidence="6">
    <location>
        <begin position="241"/>
        <end position="253"/>
    </location>
</feature>
<evidence type="ECO:0000256" key="6">
    <source>
        <dbReference type="SAM" id="MobiDB-lite"/>
    </source>
</evidence>
<dbReference type="OrthoDB" id="10253329at2759"/>
<feature type="region of interest" description="Disordered" evidence="6">
    <location>
        <begin position="213"/>
        <end position="271"/>
    </location>
</feature>
<evidence type="ECO:0000313" key="10">
    <source>
        <dbReference type="Proteomes" id="UP000019487"/>
    </source>
</evidence>
<organism evidence="9 10">
    <name type="scientific">Sclerotinia borealis (strain F-4128)</name>
    <dbReference type="NCBI Taxonomy" id="1432307"/>
    <lineage>
        <taxon>Eukaryota</taxon>
        <taxon>Fungi</taxon>
        <taxon>Dikarya</taxon>
        <taxon>Ascomycota</taxon>
        <taxon>Pezizomycotina</taxon>
        <taxon>Leotiomycetes</taxon>
        <taxon>Helotiales</taxon>
        <taxon>Sclerotiniaceae</taxon>
        <taxon>Sclerotinia</taxon>
    </lineage>
</organism>
<feature type="compositionally biased region" description="Basic and acidic residues" evidence="6">
    <location>
        <begin position="213"/>
        <end position="223"/>
    </location>
</feature>
<dbReference type="STRING" id="1432307.W9C314"/>
<feature type="region of interest" description="Disordered" evidence="6">
    <location>
        <begin position="43"/>
        <end position="83"/>
    </location>
</feature>
<dbReference type="Pfam" id="PF05495">
    <property type="entry name" value="zf-CHY"/>
    <property type="match status" value="1"/>
</dbReference>
<dbReference type="PROSITE" id="PS50103">
    <property type="entry name" value="ZF_C3H1"/>
    <property type="match status" value="1"/>
</dbReference>